<comment type="caution">
    <text evidence="2">The sequence shown here is derived from an EMBL/GenBank/DDBJ whole genome shotgun (WGS) entry which is preliminary data.</text>
</comment>
<dbReference type="VEuPathDB" id="FungiDB:H257_05291"/>
<evidence type="ECO:0000313" key="2">
    <source>
        <dbReference type="EMBL" id="RHY54202.1"/>
    </source>
</evidence>
<evidence type="ECO:0000313" key="3">
    <source>
        <dbReference type="Proteomes" id="UP000265716"/>
    </source>
</evidence>
<reference evidence="2 3" key="1">
    <citation type="submission" date="2018-08" db="EMBL/GenBank/DDBJ databases">
        <title>Aphanomyces genome sequencing and annotation.</title>
        <authorList>
            <person name="Minardi D."/>
            <person name="Oidtmann B."/>
            <person name="Van Der Giezen M."/>
            <person name="Studholme D.J."/>
        </authorList>
    </citation>
    <scope>NUCLEOTIDE SEQUENCE [LARGE SCALE GENOMIC DNA]</scope>
    <source>
        <strain evidence="2 3">SA</strain>
    </source>
</reference>
<feature type="signal peptide" evidence="1">
    <location>
        <begin position="1"/>
        <end position="19"/>
    </location>
</feature>
<proteinExistence type="predicted"/>
<dbReference type="EMBL" id="QUTC01006075">
    <property type="protein sequence ID" value="RHY54202.1"/>
    <property type="molecule type" value="Genomic_DNA"/>
</dbReference>
<evidence type="ECO:0000256" key="1">
    <source>
        <dbReference type="SAM" id="SignalP"/>
    </source>
</evidence>
<keyword evidence="1" id="KW-0732">Signal</keyword>
<dbReference type="Proteomes" id="UP000265716">
    <property type="component" value="Unassembled WGS sequence"/>
</dbReference>
<protein>
    <submittedName>
        <fullName evidence="2">Uncharacterized protein</fullName>
    </submittedName>
</protein>
<sequence length="250" mass="26205">MQFTTLVAILSMALLAVTAHQDSQSHGAVGFPVGPPGTGYFVKANANAVDKANNEQAASNHFANHVDSSAGNQGLRESVVFTKDRANAVANDRGFNDAIVKNDVVRKYDANQVAKGAVFFARRQLGDDDLECGGGCGGGCGGCGGYVDAPIPPSGFNNAKQSADSLNKADSLNAANQGRASDAHKRADSKRVEKHNVDLEGFAEANAKSKSGAQALSKGNFFSKRQVDQARGVTQNNGLFFRRVLRGSDS</sequence>
<accession>A0A397CW89</accession>
<dbReference type="AlphaFoldDB" id="A0A397CW89"/>
<organism evidence="2 3">
    <name type="scientific">Aphanomyces astaci</name>
    <name type="common">Crayfish plague agent</name>
    <dbReference type="NCBI Taxonomy" id="112090"/>
    <lineage>
        <taxon>Eukaryota</taxon>
        <taxon>Sar</taxon>
        <taxon>Stramenopiles</taxon>
        <taxon>Oomycota</taxon>
        <taxon>Saprolegniomycetes</taxon>
        <taxon>Saprolegniales</taxon>
        <taxon>Verrucalvaceae</taxon>
        <taxon>Aphanomyces</taxon>
    </lineage>
</organism>
<gene>
    <name evidence="2" type="ORF">DYB38_004361</name>
</gene>
<name>A0A397CW89_APHAT</name>
<feature type="chain" id="PRO_5017306228" evidence="1">
    <location>
        <begin position="20"/>
        <end position="250"/>
    </location>
</feature>